<evidence type="ECO:0000313" key="3">
    <source>
        <dbReference type="EMBL" id="MBD3918052.1"/>
    </source>
</evidence>
<dbReference type="RefSeq" id="WP_191202287.1">
    <property type="nucleotide sequence ID" value="NZ_JACXZA010000001.1"/>
</dbReference>
<dbReference type="InterPro" id="IPR006059">
    <property type="entry name" value="SBP"/>
</dbReference>
<evidence type="ECO:0000313" key="4">
    <source>
        <dbReference type="Proteomes" id="UP000609346"/>
    </source>
</evidence>
<feature type="region of interest" description="Disordered" evidence="1">
    <location>
        <begin position="484"/>
        <end position="532"/>
    </location>
</feature>
<keyword evidence="4" id="KW-1185">Reference proteome</keyword>
<dbReference type="PANTHER" id="PTHR43649">
    <property type="entry name" value="ARABINOSE-BINDING PROTEIN-RELATED"/>
    <property type="match status" value="1"/>
</dbReference>
<evidence type="ECO:0000256" key="1">
    <source>
        <dbReference type="SAM" id="MobiDB-lite"/>
    </source>
</evidence>
<dbReference type="PANTHER" id="PTHR43649:SF12">
    <property type="entry name" value="DIACETYLCHITOBIOSE BINDING PROTEIN DASA"/>
    <property type="match status" value="1"/>
</dbReference>
<organism evidence="3 4">
    <name type="scientific">Paenibacillus terricola</name>
    <dbReference type="NCBI Taxonomy" id="2763503"/>
    <lineage>
        <taxon>Bacteria</taxon>
        <taxon>Bacillati</taxon>
        <taxon>Bacillota</taxon>
        <taxon>Bacilli</taxon>
        <taxon>Bacillales</taxon>
        <taxon>Paenibacillaceae</taxon>
        <taxon>Paenibacillus</taxon>
    </lineage>
</organism>
<sequence length="532" mass="58867">MEKRVWMKRAAATTVALTMLVPLMAACSKGEKDSSTEKRVLRIGTLYGGKDNEPWFRQQYTDTFEFTHPNIELEIVGAINNDDSRFQTYDPNNQQKQPDVYEELKKMLTGQNPVDVVVVDYTQLKRLVQDNLLQQLDPLIAQDKFDLTDYVPTVLDGIKQVGDNNLYALTPTFSASALFYNKKLFQDAGVSVPTDGMFWPDIVDLARRVSKGEGKDRKYGLSFNRWPGSNGIYDVQNYASTLQLKTWDDKGEKMLVNTQGWADALTVVAGLYKDDIIPDSDDVQKMNENKEGGDAGIYNPVDNDWFLSGRVAMTISDFSYVNELTLAKDNASKIKNFTPVDWDVVTVPQHQQAAGIGGNIYYSQLMSINAKAQNPDDAWEFIKFTNSPELAKLKSRSQYELSSRKSFIKASESATPFNIAAFYSLKPIPPSATDMDKLYREKPGIWEATNAGNDAFNDVVKGNKTAKEALADWETKGNAVLEKLKANPNGGDGGGTIDVKPLAEASGEATSTDSAEATESTEATSTDAAVAR</sequence>
<dbReference type="PROSITE" id="PS51257">
    <property type="entry name" value="PROKAR_LIPOPROTEIN"/>
    <property type="match status" value="1"/>
</dbReference>
<proteinExistence type="predicted"/>
<reference evidence="3 4" key="1">
    <citation type="submission" date="2020-09" db="EMBL/GenBank/DDBJ databases">
        <title>Paenibacillus sp. strain PR3 16S rRNA gene Genome sequencing and assembly.</title>
        <authorList>
            <person name="Kim J."/>
        </authorList>
    </citation>
    <scope>NUCLEOTIDE SEQUENCE [LARGE SCALE GENOMIC DNA]</scope>
    <source>
        <strain evidence="3 4">PR3</strain>
    </source>
</reference>
<dbReference type="InterPro" id="IPR050490">
    <property type="entry name" value="Bact_solute-bd_prot1"/>
</dbReference>
<feature type="chain" id="PRO_5045597122" evidence="2">
    <location>
        <begin position="26"/>
        <end position="532"/>
    </location>
</feature>
<comment type="caution">
    <text evidence="3">The sequence shown here is derived from an EMBL/GenBank/DDBJ whole genome shotgun (WGS) entry which is preliminary data.</text>
</comment>
<accession>A0ABR8MSZ5</accession>
<dbReference type="SUPFAM" id="SSF53850">
    <property type="entry name" value="Periplasmic binding protein-like II"/>
    <property type="match status" value="1"/>
</dbReference>
<name>A0ABR8MSZ5_9BACL</name>
<dbReference type="Proteomes" id="UP000609346">
    <property type="component" value="Unassembled WGS sequence"/>
</dbReference>
<protein>
    <submittedName>
        <fullName evidence="3">Extracellular solute-binding protein</fullName>
    </submittedName>
</protein>
<dbReference type="EMBL" id="JACXZA010000001">
    <property type="protein sequence ID" value="MBD3918052.1"/>
    <property type="molecule type" value="Genomic_DNA"/>
</dbReference>
<feature type="signal peptide" evidence="2">
    <location>
        <begin position="1"/>
        <end position="25"/>
    </location>
</feature>
<evidence type="ECO:0000256" key="2">
    <source>
        <dbReference type="SAM" id="SignalP"/>
    </source>
</evidence>
<gene>
    <name evidence="3" type="ORF">H8B09_04740</name>
</gene>
<keyword evidence="2" id="KW-0732">Signal</keyword>
<dbReference type="Gene3D" id="3.40.190.10">
    <property type="entry name" value="Periplasmic binding protein-like II"/>
    <property type="match status" value="1"/>
</dbReference>
<feature type="compositionally biased region" description="Low complexity" evidence="1">
    <location>
        <begin position="503"/>
        <end position="532"/>
    </location>
</feature>
<dbReference type="Pfam" id="PF01547">
    <property type="entry name" value="SBP_bac_1"/>
    <property type="match status" value="1"/>
</dbReference>